<comment type="function">
    <text evidence="6">Toxic component of a toxin-antitoxin (TA) system. An RNase.</text>
</comment>
<keyword evidence="5 6" id="KW-0460">Magnesium</keyword>
<keyword evidence="4 6" id="KW-0378">Hydrolase</keyword>
<organism evidence="8 9">
    <name type="scientific">Paramicrobacterium humi</name>
    <dbReference type="NCBI Taxonomy" id="640635"/>
    <lineage>
        <taxon>Bacteria</taxon>
        <taxon>Bacillati</taxon>
        <taxon>Actinomycetota</taxon>
        <taxon>Actinomycetes</taxon>
        <taxon>Micrococcales</taxon>
        <taxon>Microbacteriaceae</taxon>
        <taxon>Paramicrobacterium</taxon>
    </lineage>
</organism>
<dbReference type="Proteomes" id="UP000199183">
    <property type="component" value="Unassembled WGS sequence"/>
</dbReference>
<evidence type="ECO:0000256" key="1">
    <source>
        <dbReference type="ARBA" id="ARBA00022649"/>
    </source>
</evidence>
<evidence type="ECO:0000313" key="8">
    <source>
        <dbReference type="EMBL" id="SEB36365.1"/>
    </source>
</evidence>
<name>A0A1H4IR97_9MICO</name>
<feature type="binding site" evidence="6">
    <location>
        <position position="104"/>
    </location>
    <ligand>
        <name>Mg(2+)</name>
        <dbReference type="ChEBI" id="CHEBI:18420"/>
    </ligand>
</feature>
<dbReference type="GO" id="GO:0000287">
    <property type="term" value="F:magnesium ion binding"/>
    <property type="evidence" value="ECO:0007669"/>
    <property type="project" value="UniProtKB-UniRule"/>
</dbReference>
<comment type="cofactor">
    <cofactor evidence="6">
        <name>Mg(2+)</name>
        <dbReference type="ChEBI" id="CHEBI:18420"/>
    </cofactor>
</comment>
<dbReference type="CDD" id="cd09874">
    <property type="entry name" value="PIN_MT3492-like"/>
    <property type="match status" value="1"/>
</dbReference>
<sequence length="143" mass="15663">MTFGRLATTSGSEMAHYLDTSALVKLIVSERESAALRSWLTQDEREPVTSDLARTELMRAVRRIAPDLAVRARQVIDAMHVLSLTTETYDSAARLDPPILRTLDALHLASALEIGSDLDAMIVYDERLSQAAHGYGIPTLAPS</sequence>
<dbReference type="HAMAP" id="MF_00265">
    <property type="entry name" value="VapC_Nob1"/>
    <property type="match status" value="1"/>
</dbReference>
<dbReference type="GO" id="GO:0090729">
    <property type="term" value="F:toxin activity"/>
    <property type="evidence" value="ECO:0007669"/>
    <property type="project" value="UniProtKB-KW"/>
</dbReference>
<dbReference type="Gene3D" id="3.40.50.1010">
    <property type="entry name" value="5'-nuclease"/>
    <property type="match status" value="1"/>
</dbReference>
<dbReference type="EMBL" id="FNRY01000001">
    <property type="protein sequence ID" value="SEB36365.1"/>
    <property type="molecule type" value="Genomic_DNA"/>
</dbReference>
<keyword evidence="2 6" id="KW-0540">Nuclease</keyword>
<dbReference type="STRING" id="640635.SAMN04489806_0162"/>
<dbReference type="InterPro" id="IPR022907">
    <property type="entry name" value="VapC_family"/>
</dbReference>
<dbReference type="InterPro" id="IPR002716">
    <property type="entry name" value="PIN_dom"/>
</dbReference>
<reference evidence="8 9" key="1">
    <citation type="submission" date="2016-10" db="EMBL/GenBank/DDBJ databases">
        <authorList>
            <person name="de Groot N.N."/>
        </authorList>
    </citation>
    <scope>NUCLEOTIDE SEQUENCE [LARGE SCALE GENOMIC DNA]</scope>
    <source>
        <strain evidence="8 9">DSM 21799</strain>
    </source>
</reference>
<keyword evidence="1 6" id="KW-1277">Toxin-antitoxin system</keyword>
<dbReference type="GO" id="GO:0004540">
    <property type="term" value="F:RNA nuclease activity"/>
    <property type="evidence" value="ECO:0007669"/>
    <property type="project" value="InterPro"/>
</dbReference>
<proteinExistence type="inferred from homology"/>
<dbReference type="GO" id="GO:0016787">
    <property type="term" value="F:hydrolase activity"/>
    <property type="evidence" value="ECO:0007669"/>
    <property type="project" value="UniProtKB-KW"/>
</dbReference>
<keyword evidence="3 6" id="KW-0479">Metal-binding</keyword>
<evidence type="ECO:0000256" key="3">
    <source>
        <dbReference type="ARBA" id="ARBA00022723"/>
    </source>
</evidence>
<accession>A0A1H4IR97</accession>
<keyword evidence="6" id="KW-0800">Toxin</keyword>
<dbReference type="RefSeq" id="WP_245723483.1">
    <property type="nucleotide sequence ID" value="NZ_FNRY01000001.1"/>
</dbReference>
<evidence type="ECO:0000256" key="6">
    <source>
        <dbReference type="HAMAP-Rule" id="MF_00265"/>
    </source>
</evidence>
<dbReference type="AlphaFoldDB" id="A0A1H4IR97"/>
<gene>
    <name evidence="6" type="primary">vapC</name>
    <name evidence="8" type="ORF">SAMN04489806_0162</name>
</gene>
<evidence type="ECO:0000313" key="9">
    <source>
        <dbReference type="Proteomes" id="UP000199183"/>
    </source>
</evidence>
<evidence type="ECO:0000256" key="4">
    <source>
        <dbReference type="ARBA" id="ARBA00022801"/>
    </source>
</evidence>
<dbReference type="EC" id="3.1.-.-" evidence="6"/>
<feature type="binding site" evidence="6">
    <location>
        <position position="19"/>
    </location>
    <ligand>
        <name>Mg(2+)</name>
        <dbReference type="ChEBI" id="CHEBI:18420"/>
    </ligand>
</feature>
<dbReference type="InterPro" id="IPR029060">
    <property type="entry name" value="PIN-like_dom_sf"/>
</dbReference>
<dbReference type="SUPFAM" id="SSF88723">
    <property type="entry name" value="PIN domain-like"/>
    <property type="match status" value="1"/>
</dbReference>
<keyword evidence="9" id="KW-1185">Reference proteome</keyword>
<dbReference type="Pfam" id="PF01850">
    <property type="entry name" value="PIN"/>
    <property type="match status" value="1"/>
</dbReference>
<evidence type="ECO:0000256" key="2">
    <source>
        <dbReference type="ARBA" id="ARBA00022722"/>
    </source>
</evidence>
<evidence type="ECO:0000259" key="7">
    <source>
        <dbReference type="Pfam" id="PF01850"/>
    </source>
</evidence>
<protein>
    <recommendedName>
        <fullName evidence="6">Ribonuclease VapC</fullName>
        <shortName evidence="6">RNase VapC</shortName>
        <ecNumber evidence="6">3.1.-.-</ecNumber>
    </recommendedName>
    <alternativeName>
        <fullName evidence="6">Toxin VapC</fullName>
    </alternativeName>
</protein>
<evidence type="ECO:0000256" key="5">
    <source>
        <dbReference type="ARBA" id="ARBA00022842"/>
    </source>
</evidence>
<feature type="domain" description="PIN" evidence="7">
    <location>
        <begin position="17"/>
        <end position="132"/>
    </location>
</feature>
<comment type="similarity">
    <text evidence="6">Belongs to the PINc/VapC protein family.</text>
</comment>